<dbReference type="Gene3D" id="3.40.50.300">
    <property type="entry name" value="P-loop containing nucleotide triphosphate hydrolases"/>
    <property type="match status" value="1"/>
</dbReference>
<comment type="caution">
    <text evidence="2">The sequence shown here is derived from an EMBL/GenBank/DDBJ whole genome shotgun (WGS) entry which is preliminary data.</text>
</comment>
<dbReference type="AlphaFoldDB" id="A0A409XET0"/>
<sequence>MTTITTDLPSTVDETLAACPQFRIVVIGKSGVGKSSLIKHIFNVSDEDIEISHDRAGKADITYGHTSEKNIRFILHDSLGFEPGTEDNWKIVEKFLRQKSAASSPLQDRIHAIWLCIETPRTGSRLQETSDEKLLKLADTLNIPAIAVFTKYDILVNEHYQKAQEVSTSESEIDRISEENAGGYFNERIKDFQDSTQVPCVRVSTDDDYPEDERLESLKKLVDVTRQCLHPVERELWVLWATAQQVSANQKVLRSISEGSKKYWMNLGMSTAFDDHALINCVARIHKDILKVWNFNDPLNLLSGVDFFAQMVQLVEPVLNEYEATIRFDDRLSHYSDIMALARAVGSTFAQFMGAAGISIVAIKYLYGKYQRIPLTARYLGTYIVDLTLILHQIFTHTLHMDPPRPVSVEIISGMVASHKDLHSKVIHQRVHAMTSGNVTAHFETEIADLIKEFLKIES</sequence>
<dbReference type="OrthoDB" id="391988at2759"/>
<gene>
    <name evidence="2" type="ORF">CVT25_000875</name>
</gene>
<organism evidence="2 3">
    <name type="scientific">Psilocybe cyanescens</name>
    <dbReference type="NCBI Taxonomy" id="93625"/>
    <lineage>
        <taxon>Eukaryota</taxon>
        <taxon>Fungi</taxon>
        <taxon>Dikarya</taxon>
        <taxon>Basidiomycota</taxon>
        <taxon>Agaricomycotina</taxon>
        <taxon>Agaricomycetes</taxon>
        <taxon>Agaricomycetidae</taxon>
        <taxon>Agaricales</taxon>
        <taxon>Agaricineae</taxon>
        <taxon>Strophariaceae</taxon>
        <taxon>Psilocybe</taxon>
    </lineage>
</organism>
<dbReference type="Proteomes" id="UP000283269">
    <property type="component" value="Unassembled WGS sequence"/>
</dbReference>
<reference evidence="2 3" key="1">
    <citation type="journal article" date="2018" name="Evol. Lett.">
        <title>Horizontal gene cluster transfer increased hallucinogenic mushroom diversity.</title>
        <authorList>
            <person name="Reynolds H.T."/>
            <person name="Vijayakumar V."/>
            <person name="Gluck-Thaler E."/>
            <person name="Korotkin H.B."/>
            <person name="Matheny P.B."/>
            <person name="Slot J.C."/>
        </authorList>
    </citation>
    <scope>NUCLEOTIDE SEQUENCE [LARGE SCALE GENOMIC DNA]</scope>
    <source>
        <strain evidence="2 3">2631</strain>
    </source>
</reference>
<dbReference type="GO" id="GO:0005525">
    <property type="term" value="F:GTP binding"/>
    <property type="evidence" value="ECO:0007669"/>
    <property type="project" value="InterPro"/>
</dbReference>
<dbReference type="InParanoid" id="A0A409XET0"/>
<dbReference type="InterPro" id="IPR027417">
    <property type="entry name" value="P-loop_NTPase"/>
</dbReference>
<dbReference type="EMBL" id="NHYD01001913">
    <property type="protein sequence ID" value="PPQ89283.1"/>
    <property type="molecule type" value="Genomic_DNA"/>
</dbReference>
<dbReference type="SUPFAM" id="SSF52540">
    <property type="entry name" value="P-loop containing nucleoside triphosphate hydrolases"/>
    <property type="match status" value="2"/>
</dbReference>
<evidence type="ECO:0000313" key="2">
    <source>
        <dbReference type="EMBL" id="PPQ89283.1"/>
    </source>
</evidence>
<name>A0A409XET0_PSICY</name>
<dbReference type="Pfam" id="PF01926">
    <property type="entry name" value="MMR_HSR1"/>
    <property type="match status" value="1"/>
</dbReference>
<dbReference type="PRINTS" id="PR00449">
    <property type="entry name" value="RASTRNSFRMNG"/>
</dbReference>
<keyword evidence="3" id="KW-1185">Reference proteome</keyword>
<accession>A0A409XET0</accession>
<dbReference type="InterPro" id="IPR006073">
    <property type="entry name" value="GTP-bd"/>
</dbReference>
<proteinExistence type="predicted"/>
<evidence type="ECO:0000313" key="3">
    <source>
        <dbReference type="Proteomes" id="UP000283269"/>
    </source>
</evidence>
<protein>
    <recommendedName>
        <fullName evidence="1">G domain-containing protein</fullName>
    </recommendedName>
</protein>
<evidence type="ECO:0000259" key="1">
    <source>
        <dbReference type="Pfam" id="PF01926"/>
    </source>
</evidence>
<feature type="domain" description="G" evidence="1">
    <location>
        <begin position="23"/>
        <end position="151"/>
    </location>
</feature>